<accession>A0A512AWF0</accession>
<protein>
    <submittedName>
        <fullName evidence="2">Uncharacterized protein</fullName>
    </submittedName>
</protein>
<evidence type="ECO:0000313" key="2">
    <source>
        <dbReference type="EMBL" id="GEO04041.1"/>
    </source>
</evidence>
<dbReference type="AlphaFoldDB" id="A0A512AWF0"/>
<gene>
    <name evidence="2" type="ORF">AAE02nite_17050</name>
</gene>
<evidence type="ECO:0000313" key="3">
    <source>
        <dbReference type="Proteomes" id="UP000321532"/>
    </source>
</evidence>
<proteinExistence type="predicted"/>
<sequence length="236" mass="26094">MISQTGTNFDGSPIKTDVSKIKQYKIITPTHWMFIVKNIASDTVSQGANFGEYTLTGNKYVEKVQGATTDYTVRVEGDKFYMKGALITDDGRKAYFDEVYKKVPGVVNTNKSIIGTWDLISSYRMDGANKVMDETGIKQIQIISPTHFMNVEIKGQKLDKIMLGSYTTANNKTLPKIILATLPIDPNLKIEVTNQVQGDKLISTGSATWSNGGKSEWGNTFQKLSPKSSKEALSTK</sequence>
<organism evidence="2 3">
    <name type="scientific">Adhaeribacter aerolatus</name>
    <dbReference type="NCBI Taxonomy" id="670289"/>
    <lineage>
        <taxon>Bacteria</taxon>
        <taxon>Pseudomonadati</taxon>
        <taxon>Bacteroidota</taxon>
        <taxon>Cytophagia</taxon>
        <taxon>Cytophagales</taxon>
        <taxon>Hymenobacteraceae</taxon>
        <taxon>Adhaeribacter</taxon>
    </lineage>
</organism>
<reference evidence="2 3" key="1">
    <citation type="submission" date="2019-07" db="EMBL/GenBank/DDBJ databases">
        <title>Whole genome shotgun sequence of Adhaeribacter aerolatus NBRC 106133.</title>
        <authorList>
            <person name="Hosoyama A."/>
            <person name="Uohara A."/>
            <person name="Ohji S."/>
            <person name="Ichikawa N."/>
        </authorList>
    </citation>
    <scope>NUCLEOTIDE SEQUENCE [LARGE SCALE GENOMIC DNA]</scope>
    <source>
        <strain evidence="2 3">NBRC 106133</strain>
    </source>
</reference>
<dbReference type="EMBL" id="BJYS01000009">
    <property type="protein sequence ID" value="GEO04041.1"/>
    <property type="molecule type" value="Genomic_DNA"/>
</dbReference>
<dbReference type="Proteomes" id="UP000321532">
    <property type="component" value="Unassembled WGS sequence"/>
</dbReference>
<keyword evidence="3" id="KW-1185">Reference proteome</keyword>
<evidence type="ECO:0000256" key="1">
    <source>
        <dbReference type="SAM" id="MobiDB-lite"/>
    </source>
</evidence>
<name>A0A512AWF0_9BACT</name>
<feature type="region of interest" description="Disordered" evidence="1">
    <location>
        <begin position="213"/>
        <end position="236"/>
    </location>
</feature>
<comment type="caution">
    <text evidence="2">The sequence shown here is derived from an EMBL/GenBank/DDBJ whole genome shotgun (WGS) entry which is preliminary data.</text>
</comment>